<keyword evidence="3" id="KW-1185">Reference proteome</keyword>
<dbReference type="SUPFAM" id="SSF81383">
    <property type="entry name" value="F-box domain"/>
    <property type="match status" value="1"/>
</dbReference>
<evidence type="ECO:0000313" key="3">
    <source>
        <dbReference type="Proteomes" id="UP000271241"/>
    </source>
</evidence>
<evidence type="ECO:0000256" key="1">
    <source>
        <dbReference type="SAM" id="MobiDB-lite"/>
    </source>
</evidence>
<feature type="region of interest" description="Disordered" evidence="1">
    <location>
        <begin position="198"/>
        <end position="278"/>
    </location>
</feature>
<evidence type="ECO:0000313" key="2">
    <source>
        <dbReference type="EMBL" id="RKP07463.1"/>
    </source>
</evidence>
<sequence>MNRVPVEVVVHIILSSDDDASLVALSCTSKWLRACVSSQQALWRERFSRNFPQHNHAELGWLSVYMRSQMAAKLYASAGKSNMKPSGYGTGMDWFHAYCMRCATEFRWRHGHYKVYKANQLYSGSVEGIRLQSIPMMFMQPHSSFVISQWVEKQQRTPKWIVEYMCWDGVDTEAARCSKVLSSDCHLIVGMEFFNKSDAANGSSCDDEEYSNSGSDAEEGEDSDGYEDEDEDSSEEEEEEEVEEVEGEDDDDDDDDEGEEDEEEEEEEEEAGKVRDYDEEVPIASAVYAWHIGALHLPPIRVAHYPNCQITDDIVLDGHWLTIQHSAAGGEHGKIIHVYNLARGSSSLGTLEDEASTRHIQHRTEKTMRLFSLRMAQSKLHPTVTWSLWEFTTDGAAGPRCLATGGSPFNDKGTFLITSRFNDDTMLAYHTHVEVGTDDVTDAPTIIALKIVEEGGAVVLKEQWSLCLEVQQVMQVASHNMLIIEETEGYSLLNANDGTRLYDMPIVSLGCWKHSGLYPQKSRWKSLARKTVWKSPYRDPALNLLTTEQYKTTPFTMLIDAPDAYVIVDHSV</sequence>
<organism evidence="2 3">
    <name type="scientific">Thamnocephalis sphaerospora</name>
    <dbReference type="NCBI Taxonomy" id="78915"/>
    <lineage>
        <taxon>Eukaryota</taxon>
        <taxon>Fungi</taxon>
        <taxon>Fungi incertae sedis</taxon>
        <taxon>Zoopagomycota</taxon>
        <taxon>Zoopagomycotina</taxon>
        <taxon>Zoopagomycetes</taxon>
        <taxon>Zoopagales</taxon>
        <taxon>Sigmoideomycetaceae</taxon>
        <taxon>Thamnocephalis</taxon>
    </lineage>
</organism>
<gene>
    <name evidence="2" type="ORF">THASP1DRAFT_30716</name>
</gene>
<proteinExistence type="predicted"/>
<accession>A0A4P9XND4</accession>
<dbReference type="InterPro" id="IPR036047">
    <property type="entry name" value="F-box-like_dom_sf"/>
</dbReference>
<dbReference type="Proteomes" id="UP000271241">
    <property type="component" value="Unassembled WGS sequence"/>
</dbReference>
<dbReference type="AlphaFoldDB" id="A0A4P9XND4"/>
<protein>
    <recommendedName>
        <fullName evidence="4">F-box domain-containing protein</fullName>
    </recommendedName>
</protein>
<evidence type="ECO:0008006" key="4">
    <source>
        <dbReference type="Google" id="ProtNLM"/>
    </source>
</evidence>
<reference evidence="3" key="1">
    <citation type="journal article" date="2018" name="Nat. Microbiol.">
        <title>Leveraging single-cell genomics to expand the fungal tree of life.</title>
        <authorList>
            <person name="Ahrendt S.R."/>
            <person name="Quandt C.A."/>
            <person name="Ciobanu D."/>
            <person name="Clum A."/>
            <person name="Salamov A."/>
            <person name="Andreopoulos B."/>
            <person name="Cheng J.F."/>
            <person name="Woyke T."/>
            <person name="Pelin A."/>
            <person name="Henrissat B."/>
            <person name="Reynolds N.K."/>
            <person name="Benny G.L."/>
            <person name="Smith M.E."/>
            <person name="James T.Y."/>
            <person name="Grigoriev I.V."/>
        </authorList>
    </citation>
    <scope>NUCLEOTIDE SEQUENCE [LARGE SCALE GENOMIC DNA]</scope>
    <source>
        <strain evidence="3">RSA 1356</strain>
    </source>
</reference>
<dbReference type="OrthoDB" id="10688092at2759"/>
<name>A0A4P9XND4_9FUNG</name>
<dbReference type="EMBL" id="KZ992716">
    <property type="protein sequence ID" value="RKP07463.1"/>
    <property type="molecule type" value="Genomic_DNA"/>
</dbReference>
<feature type="compositionally biased region" description="Acidic residues" evidence="1">
    <location>
        <begin position="205"/>
        <end position="270"/>
    </location>
</feature>